<dbReference type="OrthoDB" id="213717at2157"/>
<reference evidence="1 2" key="1">
    <citation type="submission" date="2013-09" db="EMBL/GenBank/DDBJ databases">
        <title>Whole genome sequencing of Halarchaeum acidiphilum strain MH1-52-1.</title>
        <authorList>
            <person name="Shimane Y."/>
            <person name="Minegishi H."/>
            <person name="Nishi S."/>
            <person name="Echigo A."/>
            <person name="Shuto A."/>
            <person name="Konishi M."/>
            <person name="Ito T."/>
            <person name="Ohkuma M."/>
            <person name="Ohta Y."/>
            <person name="Nagano Y."/>
            <person name="Tsubouchi T."/>
            <person name="Mori K."/>
            <person name="Usui K."/>
            <person name="Kamekura M."/>
            <person name="Usami R."/>
            <person name="Takaki Y."/>
            <person name="Hatada Y."/>
        </authorList>
    </citation>
    <scope>NUCLEOTIDE SEQUENCE [LARGE SCALE GENOMIC DNA]</scope>
    <source>
        <strain evidence="1 2">JCM 16109</strain>
    </source>
</reference>
<organism evidence="1 2">
    <name type="scientific">Halarchaeum acidiphilum MH1-52-1</name>
    <dbReference type="NCBI Taxonomy" id="1261545"/>
    <lineage>
        <taxon>Archaea</taxon>
        <taxon>Methanobacteriati</taxon>
        <taxon>Methanobacteriota</taxon>
        <taxon>Stenosarchaea group</taxon>
        <taxon>Halobacteria</taxon>
        <taxon>Halobacteriales</taxon>
        <taxon>Halobacteriaceae</taxon>
    </lineage>
</organism>
<comment type="caution">
    <text evidence="1">The sequence shown here is derived from an EMBL/GenBank/DDBJ whole genome shotgun (WGS) entry which is preliminary data.</text>
</comment>
<dbReference type="InterPro" id="IPR055945">
    <property type="entry name" value="DUF7523"/>
</dbReference>
<proteinExistence type="predicted"/>
<sequence length="165" mass="16542">MTETLAESARAALRDHPFLVTALRAGVVNHAAAARFLGLGGEDDVEAAATALRRYADDLDGYGTEARDVRVTVESGLGRTDAGGDALLTVNGVGFGAGEGTLTGVLAVGDVDAAALGAVLDRFDVSDVAVEAAGVAGDGLLVVVARRDGPDALRAVEAALDDVPT</sequence>
<name>U2YTN4_9EURY</name>
<gene>
    <name evidence="1" type="ORF">MBEHAL_1115</name>
</gene>
<evidence type="ECO:0000313" key="2">
    <source>
        <dbReference type="Proteomes" id="UP000016986"/>
    </source>
</evidence>
<protein>
    <submittedName>
        <fullName evidence="1">Uncharacterized protein</fullName>
    </submittedName>
</protein>
<accession>U2YTN4</accession>
<dbReference type="Pfam" id="PF24367">
    <property type="entry name" value="DUF7523"/>
    <property type="match status" value="1"/>
</dbReference>
<keyword evidence="2" id="KW-1185">Reference proteome</keyword>
<dbReference type="eggNOG" id="arCOG04645">
    <property type="taxonomic scope" value="Archaea"/>
</dbReference>
<dbReference type="RefSeq" id="WP_021780034.1">
    <property type="nucleotide sequence ID" value="NZ_BATA01000020.1"/>
</dbReference>
<dbReference type="Proteomes" id="UP000016986">
    <property type="component" value="Unassembled WGS sequence"/>
</dbReference>
<dbReference type="EMBL" id="BATA01000020">
    <property type="protein sequence ID" value="GAD52355.1"/>
    <property type="molecule type" value="Genomic_DNA"/>
</dbReference>
<dbReference type="AlphaFoldDB" id="U2YTN4"/>
<evidence type="ECO:0000313" key="1">
    <source>
        <dbReference type="EMBL" id="GAD52355.1"/>
    </source>
</evidence>